<keyword evidence="3" id="KW-0238">DNA-binding</keyword>
<dbReference type="EMBL" id="WIWJ01000004">
    <property type="protein sequence ID" value="MQT45763.1"/>
    <property type="molecule type" value="Genomic_DNA"/>
</dbReference>
<dbReference type="GO" id="GO:0005829">
    <property type="term" value="C:cytosol"/>
    <property type="evidence" value="ECO:0007669"/>
    <property type="project" value="TreeGrafter"/>
</dbReference>
<dbReference type="Proteomes" id="UP000441404">
    <property type="component" value="Unassembled WGS sequence"/>
</dbReference>
<dbReference type="AlphaFoldDB" id="A0A6A7YHN1"/>
<evidence type="ECO:0000259" key="5">
    <source>
        <dbReference type="PROSITE" id="PS50931"/>
    </source>
</evidence>
<dbReference type="Pfam" id="PF00126">
    <property type="entry name" value="HTH_1"/>
    <property type="match status" value="1"/>
</dbReference>
<dbReference type="PANTHER" id="PTHR30419">
    <property type="entry name" value="HTH-TYPE TRANSCRIPTIONAL REGULATOR YBHD"/>
    <property type="match status" value="1"/>
</dbReference>
<dbReference type="SUPFAM" id="SSF53850">
    <property type="entry name" value="Periplasmic binding protein-like II"/>
    <property type="match status" value="1"/>
</dbReference>
<dbReference type="InterPro" id="IPR000847">
    <property type="entry name" value="LysR_HTH_N"/>
</dbReference>
<dbReference type="PANTHER" id="PTHR30419:SF8">
    <property type="entry name" value="NITROGEN ASSIMILATION TRANSCRIPTIONAL ACTIVATOR-RELATED"/>
    <property type="match status" value="1"/>
</dbReference>
<keyword evidence="4" id="KW-0804">Transcription</keyword>
<dbReference type="InterPro" id="IPR050950">
    <property type="entry name" value="HTH-type_LysR_regulators"/>
</dbReference>
<evidence type="ECO:0000313" key="9">
    <source>
        <dbReference type="Proteomes" id="UP000489190"/>
    </source>
</evidence>
<organism evidence="6 8">
    <name type="scientific">Pseudomonas helleri</name>
    <dbReference type="NCBI Taxonomy" id="1608996"/>
    <lineage>
        <taxon>Bacteria</taxon>
        <taxon>Pseudomonadati</taxon>
        <taxon>Pseudomonadota</taxon>
        <taxon>Gammaproteobacteria</taxon>
        <taxon>Pseudomonadales</taxon>
        <taxon>Pseudomonadaceae</taxon>
        <taxon>Pseudomonas</taxon>
    </lineage>
</organism>
<accession>A0A6A7YHN1</accession>
<comment type="caution">
    <text evidence="6">The sequence shown here is derived from an EMBL/GenBank/DDBJ whole genome shotgun (WGS) entry which is preliminary data.</text>
</comment>
<dbReference type="Gene3D" id="3.40.190.10">
    <property type="entry name" value="Periplasmic binding protein-like II"/>
    <property type="match status" value="2"/>
</dbReference>
<dbReference type="RefSeq" id="WP_178110083.1">
    <property type="nucleotide sequence ID" value="NZ_JBEBPR010000018.1"/>
</dbReference>
<comment type="similarity">
    <text evidence="1">Belongs to the LysR transcriptional regulatory family.</text>
</comment>
<dbReference type="SUPFAM" id="SSF46785">
    <property type="entry name" value="Winged helix' DNA-binding domain"/>
    <property type="match status" value="1"/>
</dbReference>
<keyword evidence="2" id="KW-0805">Transcription regulation</keyword>
<dbReference type="EMBL" id="WIWI01000004">
    <property type="protein sequence ID" value="MQT87934.1"/>
    <property type="molecule type" value="Genomic_DNA"/>
</dbReference>
<dbReference type="GO" id="GO:0003700">
    <property type="term" value="F:DNA-binding transcription factor activity"/>
    <property type="evidence" value="ECO:0007669"/>
    <property type="project" value="InterPro"/>
</dbReference>
<dbReference type="InterPro" id="IPR036388">
    <property type="entry name" value="WH-like_DNA-bd_sf"/>
</dbReference>
<sequence length="305" mass="33918">MSQSAINLRHLRAFTTVVSCGSLVSASRLMHITLPAVSKSLKELEQELGVQLLVRTRKGVHLTQAGEAFHKHAVQVLSSFNQAMDQAQSTPDAPQVLRVGALPTAAGYILAPVVEQMRQRYPGIKVQVLSGVYEYLVGKLRTGEIDLIVGRLIGRDMLGVTFEALYEEDLVLVVRKDHPLAQRERVVLDDLRPYVLLASPQGTLVRISVDNFLLSNSSLEGLQILETLSETFSRVYVHDYDGVWFVQRGLVDLDLRLGIVRALPFASPLLRAPIGLTTPTDRPLSDAAQQFLELLRTWHKNQPEQ</sequence>
<dbReference type="InterPro" id="IPR036390">
    <property type="entry name" value="WH_DNA-bd_sf"/>
</dbReference>
<dbReference type="FunFam" id="1.10.10.10:FF:000001">
    <property type="entry name" value="LysR family transcriptional regulator"/>
    <property type="match status" value="1"/>
</dbReference>
<evidence type="ECO:0000256" key="4">
    <source>
        <dbReference type="ARBA" id="ARBA00023163"/>
    </source>
</evidence>
<proteinExistence type="inferred from homology"/>
<evidence type="ECO:0000313" key="7">
    <source>
        <dbReference type="EMBL" id="MQT87934.1"/>
    </source>
</evidence>
<dbReference type="GO" id="GO:0003677">
    <property type="term" value="F:DNA binding"/>
    <property type="evidence" value="ECO:0007669"/>
    <property type="project" value="UniProtKB-KW"/>
</dbReference>
<feature type="domain" description="HTH lysR-type" evidence="5">
    <location>
        <begin position="6"/>
        <end position="63"/>
    </location>
</feature>
<evidence type="ECO:0000256" key="2">
    <source>
        <dbReference type="ARBA" id="ARBA00023015"/>
    </source>
</evidence>
<reference evidence="8 9" key="1">
    <citation type="submission" date="2019-10" db="EMBL/GenBank/DDBJ databases">
        <title>Evaluation of single-gene subtyping targets for Pseudomonas.</title>
        <authorList>
            <person name="Reichler S.J."/>
            <person name="Orsi R.H."/>
            <person name="Wiedmann M."/>
            <person name="Martin N.H."/>
            <person name="Murphy S.I."/>
        </authorList>
    </citation>
    <scope>NUCLEOTIDE SEQUENCE [LARGE SCALE GENOMIC DNA]</scope>
    <source>
        <strain evidence="7 9">FSL R10-3254</strain>
        <strain evidence="6 8">FSL R10-3257</strain>
    </source>
</reference>
<dbReference type="Pfam" id="PF03466">
    <property type="entry name" value="LysR_substrate"/>
    <property type="match status" value="1"/>
</dbReference>
<evidence type="ECO:0000313" key="6">
    <source>
        <dbReference type="EMBL" id="MQT45763.1"/>
    </source>
</evidence>
<evidence type="ECO:0000313" key="8">
    <source>
        <dbReference type="Proteomes" id="UP000441404"/>
    </source>
</evidence>
<dbReference type="InterPro" id="IPR005119">
    <property type="entry name" value="LysR_subst-bd"/>
</dbReference>
<gene>
    <name evidence="7" type="ORF">GHO39_01970</name>
    <name evidence="6" type="ORF">GHO40_03305</name>
</gene>
<dbReference type="Gene3D" id="1.10.10.10">
    <property type="entry name" value="Winged helix-like DNA-binding domain superfamily/Winged helix DNA-binding domain"/>
    <property type="match status" value="1"/>
</dbReference>
<evidence type="ECO:0000256" key="3">
    <source>
        <dbReference type="ARBA" id="ARBA00023125"/>
    </source>
</evidence>
<name>A0A6A7YHN1_9PSED</name>
<protein>
    <submittedName>
        <fullName evidence="6">LysR family transcriptional regulator</fullName>
    </submittedName>
</protein>
<dbReference type="Proteomes" id="UP000489190">
    <property type="component" value="Unassembled WGS sequence"/>
</dbReference>
<evidence type="ECO:0000256" key="1">
    <source>
        <dbReference type="ARBA" id="ARBA00009437"/>
    </source>
</evidence>
<dbReference type="PROSITE" id="PS50931">
    <property type="entry name" value="HTH_LYSR"/>
    <property type="match status" value="1"/>
</dbReference>